<keyword evidence="2" id="KW-0677">Repeat</keyword>
<evidence type="ECO:0000256" key="5">
    <source>
        <dbReference type="ARBA" id="ARBA00038226"/>
    </source>
</evidence>
<dbReference type="PhylomeDB" id="A7S573"/>
<feature type="domain" description="C3H1-type" evidence="8">
    <location>
        <begin position="136"/>
        <end position="163"/>
    </location>
</feature>
<feature type="region of interest" description="Disordered" evidence="7">
    <location>
        <begin position="1"/>
        <end position="34"/>
    </location>
</feature>
<gene>
    <name evidence="9" type="ORF">NEMVEDRAFT_v1g242949</name>
</gene>
<dbReference type="Pfam" id="PF22628">
    <property type="entry name" value="zf-CCCH_10"/>
    <property type="match status" value="1"/>
</dbReference>
<dbReference type="Gene3D" id="3.30.1370.210">
    <property type="match status" value="1"/>
</dbReference>
<evidence type="ECO:0000256" key="3">
    <source>
        <dbReference type="ARBA" id="ARBA00022771"/>
    </source>
</evidence>
<dbReference type="PANTHER" id="PTHR12675:SF6">
    <property type="entry name" value="ZINC FINGER CCCH DOMAIN-CONTAINING PROTEIN 10"/>
    <property type="match status" value="1"/>
</dbReference>
<dbReference type="STRING" id="45351.A7S573"/>
<reference evidence="9 10" key="1">
    <citation type="journal article" date="2007" name="Science">
        <title>Sea anemone genome reveals ancestral eumetazoan gene repertoire and genomic organization.</title>
        <authorList>
            <person name="Putnam N.H."/>
            <person name="Srivastava M."/>
            <person name="Hellsten U."/>
            <person name="Dirks B."/>
            <person name="Chapman J."/>
            <person name="Salamov A."/>
            <person name="Terry A."/>
            <person name="Shapiro H."/>
            <person name="Lindquist E."/>
            <person name="Kapitonov V.V."/>
            <person name="Jurka J."/>
            <person name="Genikhovich G."/>
            <person name="Grigoriev I.V."/>
            <person name="Lucas S.M."/>
            <person name="Steele R.E."/>
            <person name="Finnerty J.R."/>
            <person name="Technau U."/>
            <person name="Martindale M.Q."/>
            <person name="Rokhsar D.S."/>
        </authorList>
    </citation>
    <scope>NUCLEOTIDE SEQUENCE [LARGE SCALE GENOMIC DNA]</scope>
    <source>
        <strain evidence="10">CH2 X CH6</strain>
    </source>
</reference>
<evidence type="ECO:0000256" key="6">
    <source>
        <dbReference type="PROSITE-ProRule" id="PRU00723"/>
    </source>
</evidence>
<keyword evidence="10" id="KW-1185">Reference proteome</keyword>
<feature type="zinc finger region" description="C3H1-type" evidence="6">
    <location>
        <begin position="32"/>
        <end position="59"/>
    </location>
</feature>
<feature type="compositionally biased region" description="Basic and acidic residues" evidence="7">
    <location>
        <begin position="1"/>
        <end position="11"/>
    </location>
</feature>
<dbReference type="EMBL" id="DS469581">
    <property type="protein sequence ID" value="EDO41194.1"/>
    <property type="molecule type" value="Genomic_DNA"/>
</dbReference>
<evidence type="ECO:0000256" key="1">
    <source>
        <dbReference type="ARBA" id="ARBA00022723"/>
    </source>
</evidence>
<evidence type="ECO:0000256" key="4">
    <source>
        <dbReference type="ARBA" id="ARBA00022833"/>
    </source>
</evidence>
<accession>A7S573</accession>
<keyword evidence="3 6" id="KW-0863">Zinc-finger</keyword>
<dbReference type="PROSITE" id="PS50103">
    <property type="entry name" value="ZF_C3H1"/>
    <property type="match status" value="3"/>
</dbReference>
<proteinExistence type="inferred from homology"/>
<feature type="compositionally biased region" description="Low complexity" evidence="7">
    <location>
        <begin position="15"/>
        <end position="25"/>
    </location>
</feature>
<comment type="similarity">
    <text evidence="5">Belongs to the muscleblind family.</text>
</comment>
<dbReference type="InParanoid" id="A7S573"/>
<dbReference type="GO" id="GO:0043484">
    <property type="term" value="P:regulation of RNA splicing"/>
    <property type="evidence" value="ECO:0000318"/>
    <property type="project" value="GO_Central"/>
</dbReference>
<evidence type="ECO:0000259" key="8">
    <source>
        <dbReference type="PROSITE" id="PS50103"/>
    </source>
</evidence>
<dbReference type="eggNOG" id="KOG2494">
    <property type="taxonomic scope" value="Eukaryota"/>
</dbReference>
<dbReference type="OrthoDB" id="250836at2759"/>
<dbReference type="OMA" id="CKYMHIS"/>
<dbReference type="InterPro" id="IPR036855">
    <property type="entry name" value="Znf_CCCH_sf"/>
</dbReference>
<dbReference type="GO" id="GO:0003723">
    <property type="term" value="F:RNA binding"/>
    <property type="evidence" value="ECO:0000318"/>
    <property type="project" value="GO_Central"/>
</dbReference>
<dbReference type="PANTHER" id="PTHR12675">
    <property type="entry name" value="MUSCLEBLIND-LIKE PROTEIN"/>
    <property type="match status" value="1"/>
</dbReference>
<feature type="region of interest" description="Disordered" evidence="7">
    <location>
        <begin position="236"/>
        <end position="280"/>
    </location>
</feature>
<evidence type="ECO:0000256" key="2">
    <source>
        <dbReference type="ARBA" id="ARBA00022737"/>
    </source>
</evidence>
<dbReference type="InterPro" id="IPR054429">
    <property type="entry name" value="Znf-CCCH_Muscleblind-like"/>
</dbReference>
<dbReference type="Pfam" id="PF00642">
    <property type="entry name" value="zf-CCCH"/>
    <property type="match status" value="1"/>
</dbReference>
<feature type="region of interest" description="Disordered" evidence="7">
    <location>
        <begin position="167"/>
        <end position="201"/>
    </location>
</feature>
<feature type="compositionally biased region" description="Low complexity" evidence="7">
    <location>
        <begin position="236"/>
        <end position="269"/>
    </location>
</feature>
<dbReference type="SUPFAM" id="SSF90229">
    <property type="entry name" value="CCCH zinc finger"/>
    <property type="match status" value="1"/>
</dbReference>
<dbReference type="AlphaFoldDB" id="A7S573"/>
<dbReference type="Gene3D" id="4.10.1000.10">
    <property type="entry name" value="Zinc finger, CCCH-type"/>
    <property type="match status" value="1"/>
</dbReference>
<dbReference type="HOGENOM" id="CLU_901090_0_0_1"/>
<organism evidence="9 10">
    <name type="scientific">Nematostella vectensis</name>
    <name type="common">Starlet sea anemone</name>
    <dbReference type="NCBI Taxonomy" id="45351"/>
    <lineage>
        <taxon>Eukaryota</taxon>
        <taxon>Metazoa</taxon>
        <taxon>Cnidaria</taxon>
        <taxon>Anthozoa</taxon>
        <taxon>Hexacorallia</taxon>
        <taxon>Actiniaria</taxon>
        <taxon>Edwardsiidae</taxon>
        <taxon>Nematostella</taxon>
    </lineage>
</organism>
<keyword evidence="4 6" id="KW-0862">Zinc</keyword>
<evidence type="ECO:0000256" key="7">
    <source>
        <dbReference type="SAM" id="MobiDB-lite"/>
    </source>
</evidence>
<dbReference type="Proteomes" id="UP000001593">
    <property type="component" value="Unassembled WGS sequence"/>
</dbReference>
<sequence>MSDSGALKEEQQTPSDTNNNTNGSSDSGGGGADENNICRDYQRGVCNRGGKCKFRHPEGMGIELQSPPMICRDYQNGKCNRSTCKYMHISNDDEKVYLRTGVLPPRARFSAAPMPPAPMMRPAMSYPHFGHPTRAGRSDPICKDFLNNKCSRGNLCKFRHAFEDDKGYGGGYGGPMDDFSRKRRRDSSGEGGDYLQLKDENERLHRQVADLQKQISDLKATNEVLLEQNARYRNQANSASSSYYSGSKSPASSSYPPRDTSYNSGTYSSSGGGGGSSSSYGAGVGAYNANAYNSGSASYTSGTGYTKFE</sequence>
<dbReference type="SMART" id="SM00356">
    <property type="entry name" value="ZnF_C3H1"/>
    <property type="match status" value="3"/>
</dbReference>
<keyword evidence="1 6" id="KW-0479">Metal-binding</keyword>
<name>A7S573_NEMVE</name>
<dbReference type="InterPro" id="IPR000571">
    <property type="entry name" value="Znf_CCCH"/>
</dbReference>
<evidence type="ECO:0000313" key="9">
    <source>
        <dbReference type="EMBL" id="EDO41194.1"/>
    </source>
</evidence>
<protein>
    <recommendedName>
        <fullName evidence="8">C3H1-type domain-containing protein</fullName>
    </recommendedName>
</protein>
<evidence type="ECO:0000313" key="10">
    <source>
        <dbReference type="Proteomes" id="UP000001593"/>
    </source>
</evidence>
<feature type="domain" description="C3H1-type" evidence="8">
    <location>
        <begin position="32"/>
        <end position="59"/>
    </location>
</feature>
<feature type="zinc finger region" description="C3H1-type" evidence="6">
    <location>
        <begin position="136"/>
        <end position="163"/>
    </location>
</feature>
<dbReference type="FunFam" id="3.30.1370.210:FF:000018">
    <property type="entry name" value="Predicted protein"/>
    <property type="match status" value="1"/>
</dbReference>
<feature type="domain" description="C3H1-type" evidence="8">
    <location>
        <begin position="65"/>
        <end position="91"/>
    </location>
</feature>
<dbReference type="GO" id="GO:0008270">
    <property type="term" value="F:zinc ion binding"/>
    <property type="evidence" value="ECO:0007669"/>
    <property type="project" value="UniProtKB-KW"/>
</dbReference>
<feature type="zinc finger region" description="C3H1-type" evidence="6">
    <location>
        <begin position="65"/>
        <end position="91"/>
    </location>
</feature>